<dbReference type="EMBL" id="AGWA01000012">
    <property type="protein sequence ID" value="ENN90787.1"/>
    <property type="molecule type" value="Genomic_DNA"/>
</dbReference>
<evidence type="ECO:0000256" key="1">
    <source>
        <dbReference type="SAM" id="SignalP"/>
    </source>
</evidence>
<comment type="caution">
    <text evidence="2">The sequence shown here is derived from an EMBL/GenBank/DDBJ whole genome shotgun (WGS) entry which is preliminary data.</text>
</comment>
<dbReference type="eggNOG" id="ENOG503144A">
    <property type="taxonomic scope" value="Bacteria"/>
</dbReference>
<keyword evidence="3" id="KW-1185">Reference proteome</keyword>
<organism evidence="2 3">
    <name type="scientific">Bartonella bovis 91-4</name>
    <dbReference type="NCBI Taxonomy" id="1094491"/>
    <lineage>
        <taxon>Bacteria</taxon>
        <taxon>Pseudomonadati</taxon>
        <taxon>Pseudomonadota</taxon>
        <taxon>Alphaproteobacteria</taxon>
        <taxon>Hyphomicrobiales</taxon>
        <taxon>Bartonellaceae</taxon>
        <taxon>Bartonella</taxon>
    </lineage>
</organism>
<reference evidence="2 3" key="1">
    <citation type="journal article" date="2013" name="PLoS Genet.">
        <title>A gene transfer agent and a dynamic repertoire of secretion systems hold the keys to the explosive radiation of the emerging pathogen Bartonella.</title>
        <authorList>
            <person name="Guy L."/>
            <person name="Nystedt B."/>
            <person name="Toft C."/>
            <person name="Zaremba-Niedzwiedzka K."/>
            <person name="Berglund E.C."/>
            <person name="Granberg F."/>
            <person name="Naslund K."/>
            <person name="Eriksson A.S."/>
            <person name="Andersson S.G."/>
        </authorList>
    </citation>
    <scope>NUCLEOTIDE SEQUENCE [LARGE SCALE GENOMIC DNA]</scope>
    <source>
        <strain evidence="2 3">91-4</strain>
    </source>
</reference>
<sequence>MWVMVMRCVFKHHVYLCVVSTALMAGLALTSHTSKAYAQAHNCGSGGSGVVKTISSDQPIVCDSRGTRILNSSSREEININMDRHSREEAAVTVKNGADITIIKKLKVINGSGSGKPVIKVYGGGKLTLNQEVDVEGATIKKEIEVEGRNSSVTLNGVLTGIERGEVKVSKGGMVVLGEGVKGIEEVKVKINDGGGTVRFDGNVTFNNGSEAGIQITGNGAGKATVMGVGKAGEMVTMTVNGKGVG</sequence>
<proteinExistence type="predicted"/>
<protein>
    <recommendedName>
        <fullName evidence="4">Autotransporter</fullName>
    </recommendedName>
</protein>
<accession>N6VI84</accession>
<evidence type="ECO:0000313" key="2">
    <source>
        <dbReference type="EMBL" id="ENN90787.1"/>
    </source>
</evidence>
<evidence type="ECO:0000313" key="3">
    <source>
        <dbReference type="Proteomes" id="UP000014038"/>
    </source>
</evidence>
<keyword evidence="1" id="KW-0732">Signal</keyword>
<dbReference type="AlphaFoldDB" id="N6VI84"/>
<dbReference type="Proteomes" id="UP000014038">
    <property type="component" value="Chromosome"/>
</dbReference>
<feature type="chain" id="PRO_5004126570" description="Autotransporter" evidence="1">
    <location>
        <begin position="39"/>
        <end position="246"/>
    </location>
</feature>
<name>N6VI84_9HYPH</name>
<feature type="signal peptide" evidence="1">
    <location>
        <begin position="1"/>
        <end position="38"/>
    </location>
</feature>
<evidence type="ECO:0008006" key="4">
    <source>
        <dbReference type="Google" id="ProtNLM"/>
    </source>
</evidence>
<dbReference type="HOGENOM" id="CLU_048391_0_0_5"/>
<gene>
    <name evidence="2" type="ORF">BBbe_10340</name>
</gene>
<dbReference type="PATRIC" id="fig|1094491.5.peg.1123"/>